<sequence>MTKSNPVTPSKQEPEDWNELLSEFVKKGGRGLPKTFIKKLWAVEDDLTSNANPSVLRMMYCSPALLTCPEGVKLGAEILVKIGIGNGLTLLEKQIIRNDVTDAECQRYGEVFHMAWQNAFKDSNFDITEELETEAFAVFCQHALFAHKPICTKFQKVIAPFAFAKKKDSANFGLTITRILNGCLYRALDSINPIVKASGAEVFFTFFPFVESDSEEMSEDMERQLRYMLLLLQCEVVSIRTMAVKRALQALTQYWMILPKHKAKEIGCFIYDKLTRDSVVGVRVAVFEGMLKIAYEPLCVSVYEYGMKCASVPGVQDTSERVRLAAYQTLVSLKNHKYLSLFEIHERDDLIAVLEMENVEDCRQQFIPIMHAILPIGEGLDEQYYHPRVDNVLSKSRLALLTYFRLLGPMGIIKPNQTAELITMFITWAYRYLRSKDGLPPVPETEDKYKKARAYLECALILYMSCKKMLTYDCEPKVKGKCDQLFGKVVKEIFDKYVNTPILGTATAISSVIPKEYLKTIGSDVLARLADDEVPAEALEPFLESALHFNPESIFDSINTGLEVLVDMFGDKPKQNKKKKRYAENPEEELTKSLNRLKYIIQSHSTSSLLAKSDDFKRRILESVEKIDLVREAIDIRLAKAVGDEHALRDETLLTALEFRFILPVYAVSENHEDEDERKMIINSAKTLLNWFRVNIADKMIDFADQNFSIKLSVTFLNCLNVLFSAYDYKTRPMENEDEEDEEKQNETVEKEDETTVATMASRVVKSLISSCTPSEIMVPALRIGATLCEDSYNEAHYTMAAILRFIPKWLNKQLIVEDDEEEFSEQSEREFIEGLRQFHKRVCETDSWDEEMSSTTIDHFASFCVMALTPNNDDEEFDDPLREDYNPPRYVSIALLKFILKDKALTGDFINQIMTNHLPEDSKYFKEGEQTTERKLTKLAALAQMFRILEKYSKTHSNLIKEMIQIVTTRVLECFTSAPDLNTVNCQIMNSVSSLLDVNLPDDS</sequence>
<organism evidence="2 3">
    <name type="scientific">Caenorhabditis tropicalis</name>
    <dbReference type="NCBI Taxonomy" id="1561998"/>
    <lineage>
        <taxon>Eukaryota</taxon>
        <taxon>Metazoa</taxon>
        <taxon>Ecdysozoa</taxon>
        <taxon>Nematoda</taxon>
        <taxon>Chromadorea</taxon>
        <taxon>Rhabditida</taxon>
        <taxon>Rhabditina</taxon>
        <taxon>Rhabditomorpha</taxon>
        <taxon>Rhabditoidea</taxon>
        <taxon>Rhabditidae</taxon>
        <taxon>Peloderinae</taxon>
        <taxon>Caenorhabditis</taxon>
    </lineage>
</organism>
<dbReference type="WBParaSite" id="Csp11.Scaffold629.g10416.t1">
    <property type="protein sequence ID" value="Csp11.Scaffold629.g10416.t1"/>
    <property type="gene ID" value="Csp11.Scaffold629.g10416"/>
</dbReference>
<proteinExistence type="predicted"/>
<name>A0A1I7TP94_9PELO</name>
<dbReference type="InterPro" id="IPR016024">
    <property type="entry name" value="ARM-type_fold"/>
</dbReference>
<protein>
    <submittedName>
        <fullName evidence="3">Non-specific serine/threonine protein kinase</fullName>
    </submittedName>
</protein>
<evidence type="ECO:0000313" key="2">
    <source>
        <dbReference type="Proteomes" id="UP000095282"/>
    </source>
</evidence>
<dbReference type="PANTHER" id="PTHR16199:SF4">
    <property type="entry name" value="CONDENSIN-2 COMPLEX SUBUNIT G2"/>
    <property type="match status" value="1"/>
</dbReference>
<dbReference type="GO" id="GO:0000796">
    <property type="term" value="C:condensin complex"/>
    <property type="evidence" value="ECO:0007669"/>
    <property type="project" value="TreeGrafter"/>
</dbReference>
<dbReference type="SUPFAM" id="SSF48371">
    <property type="entry name" value="ARM repeat"/>
    <property type="match status" value="1"/>
</dbReference>
<evidence type="ECO:0000256" key="1">
    <source>
        <dbReference type="SAM" id="MobiDB-lite"/>
    </source>
</evidence>
<accession>A0A1I7TP94</accession>
<evidence type="ECO:0000313" key="3">
    <source>
        <dbReference type="WBParaSite" id="Csp11.Scaffold629.g10416.t1"/>
    </source>
</evidence>
<dbReference type="Proteomes" id="UP000095282">
    <property type="component" value="Unplaced"/>
</dbReference>
<dbReference type="GO" id="GO:0000070">
    <property type="term" value="P:mitotic sister chromatid segregation"/>
    <property type="evidence" value="ECO:0007669"/>
    <property type="project" value="TreeGrafter"/>
</dbReference>
<dbReference type="AlphaFoldDB" id="A0A1I7TP94"/>
<dbReference type="Pfam" id="PF12422">
    <property type="entry name" value="Condensin2nSMC"/>
    <property type="match status" value="1"/>
</dbReference>
<dbReference type="InterPro" id="IPR024741">
    <property type="entry name" value="Condensin2_G2"/>
</dbReference>
<dbReference type="eggNOG" id="KOG1949">
    <property type="taxonomic scope" value="Eukaryota"/>
</dbReference>
<reference evidence="3" key="1">
    <citation type="submission" date="2016-11" db="UniProtKB">
        <authorList>
            <consortium name="WormBaseParasite"/>
        </authorList>
    </citation>
    <scope>IDENTIFICATION</scope>
</reference>
<dbReference type="GO" id="GO:0005634">
    <property type="term" value="C:nucleus"/>
    <property type="evidence" value="ECO:0007669"/>
    <property type="project" value="InterPro"/>
</dbReference>
<feature type="region of interest" description="Disordered" evidence="1">
    <location>
        <begin position="734"/>
        <end position="755"/>
    </location>
</feature>
<feature type="compositionally biased region" description="Acidic residues" evidence="1">
    <location>
        <begin position="736"/>
        <end position="755"/>
    </location>
</feature>
<keyword evidence="2" id="KW-1185">Reference proteome</keyword>
<dbReference type="STRING" id="1561998.A0A1I7TP94"/>
<dbReference type="PANTHER" id="PTHR16199">
    <property type="entry name" value="CONDENSIN-2 COMPLEX SUBUNIT G2"/>
    <property type="match status" value="1"/>
</dbReference>